<organism evidence="2 3">
    <name type="scientific">Colletotrichum higginsianum (strain IMI 349063)</name>
    <name type="common">Crucifer anthracnose fungus</name>
    <dbReference type="NCBI Taxonomy" id="759273"/>
    <lineage>
        <taxon>Eukaryota</taxon>
        <taxon>Fungi</taxon>
        <taxon>Dikarya</taxon>
        <taxon>Ascomycota</taxon>
        <taxon>Pezizomycotina</taxon>
        <taxon>Sordariomycetes</taxon>
        <taxon>Hypocreomycetidae</taxon>
        <taxon>Glomerellales</taxon>
        <taxon>Glomerellaceae</taxon>
        <taxon>Colletotrichum</taxon>
        <taxon>Colletotrichum destructivum species complex</taxon>
    </lineage>
</organism>
<feature type="signal peptide" evidence="1">
    <location>
        <begin position="1"/>
        <end position="30"/>
    </location>
</feature>
<evidence type="ECO:0000313" key="3">
    <source>
        <dbReference type="Proteomes" id="UP000092177"/>
    </source>
</evidence>
<feature type="chain" id="PRO_5008601399" evidence="1">
    <location>
        <begin position="31"/>
        <end position="336"/>
    </location>
</feature>
<keyword evidence="3" id="KW-1185">Reference proteome</keyword>
<gene>
    <name evidence="2" type="ORF">CH63R_09495</name>
</gene>
<dbReference type="GeneID" id="28868576"/>
<sequence>MATIVYFFRSRGFRHCLFWWFILYVILISASPTPGNTATKQAKPKKVEVPNFPQDYEGRVKKGQYLRALFPLDEEQATEYNNGVSVASPFNDPEELWHQGWTQLVFRYPYKDKDEGVLPVPPSYGNALDEAFADQGLPVDKTQAAVYYYKHNLRYMKDNIWSRPTQAVYENVMVPASGAIVFDQNFSPTSKIARPKAVGTVPYLDKLSDVAYFQWQHSCRARGVEQSSLKVVFRSKIIHKGTSDIVIKALKDAAYTRIPGFAEKAVFSMDSREGQAILGTVHGSSTAWMLIQHKKQLGLKRISEVAVFSSGTGHEFSRHMLSLATTISLRFTIIDA</sequence>
<keyword evidence="1" id="KW-0732">Signal</keyword>
<dbReference type="RefSeq" id="XP_018156492.1">
    <property type="nucleotide sequence ID" value="XM_018304469.1"/>
</dbReference>
<dbReference type="Proteomes" id="UP000092177">
    <property type="component" value="Chromosome 6"/>
</dbReference>
<proteinExistence type="predicted"/>
<dbReference type="VEuPathDB" id="FungiDB:CH63R_09495"/>
<name>A0A1B7Y7L8_COLHI</name>
<accession>A0A1B7Y7L8</accession>
<comment type="caution">
    <text evidence="2">The sequence shown here is derived from an EMBL/GenBank/DDBJ whole genome shotgun (WGS) entry which is preliminary data.</text>
</comment>
<reference evidence="3" key="1">
    <citation type="journal article" date="2017" name="BMC Genomics">
        <title>Gapless genome assembly of Colletotrichum higginsianum reveals chromosome structure and association of transposable elements with secondary metabolite gene clusters.</title>
        <authorList>
            <person name="Dallery J.-F."/>
            <person name="Lapalu N."/>
            <person name="Zampounis A."/>
            <person name="Pigne S."/>
            <person name="Luyten I."/>
            <person name="Amselem J."/>
            <person name="Wittenberg A.H.J."/>
            <person name="Zhou S."/>
            <person name="de Queiroz M.V."/>
            <person name="Robin G.P."/>
            <person name="Auger A."/>
            <person name="Hainaut M."/>
            <person name="Henrissat B."/>
            <person name="Kim K.-T."/>
            <person name="Lee Y.-H."/>
            <person name="Lespinet O."/>
            <person name="Schwartz D.C."/>
            <person name="Thon M.R."/>
            <person name="O'Connell R.J."/>
        </authorList>
    </citation>
    <scope>NUCLEOTIDE SEQUENCE [LARGE SCALE GENOMIC DNA]</scope>
    <source>
        <strain evidence="3">IMI 349063</strain>
    </source>
</reference>
<dbReference type="AlphaFoldDB" id="A0A1B7Y7L8"/>
<evidence type="ECO:0000256" key="1">
    <source>
        <dbReference type="SAM" id="SignalP"/>
    </source>
</evidence>
<protein>
    <submittedName>
        <fullName evidence="2">WD domain-containing protein</fullName>
    </submittedName>
</protein>
<evidence type="ECO:0000313" key="2">
    <source>
        <dbReference type="EMBL" id="OBR07974.1"/>
    </source>
</evidence>
<dbReference type="KEGG" id="chig:CH63R_09495"/>
<dbReference type="EMBL" id="LTAN01000006">
    <property type="protein sequence ID" value="OBR07974.1"/>
    <property type="molecule type" value="Genomic_DNA"/>
</dbReference>